<name>A0A3P7JFS7_STRVU</name>
<organism evidence="1 2">
    <name type="scientific">Strongylus vulgaris</name>
    <name type="common">Blood worm</name>
    <dbReference type="NCBI Taxonomy" id="40348"/>
    <lineage>
        <taxon>Eukaryota</taxon>
        <taxon>Metazoa</taxon>
        <taxon>Ecdysozoa</taxon>
        <taxon>Nematoda</taxon>
        <taxon>Chromadorea</taxon>
        <taxon>Rhabditida</taxon>
        <taxon>Rhabditina</taxon>
        <taxon>Rhabditomorpha</taxon>
        <taxon>Strongyloidea</taxon>
        <taxon>Strongylidae</taxon>
        <taxon>Strongylus</taxon>
    </lineage>
</organism>
<dbReference type="OrthoDB" id="1692658at2759"/>
<dbReference type="AlphaFoldDB" id="A0A3P7JFS7"/>
<evidence type="ECO:0000313" key="2">
    <source>
        <dbReference type="Proteomes" id="UP000270094"/>
    </source>
</evidence>
<proteinExistence type="predicted"/>
<accession>A0A3P7JFS7</accession>
<reference evidence="1 2" key="1">
    <citation type="submission" date="2018-11" db="EMBL/GenBank/DDBJ databases">
        <authorList>
            <consortium name="Pathogen Informatics"/>
        </authorList>
    </citation>
    <scope>NUCLEOTIDE SEQUENCE [LARGE SCALE GENOMIC DNA]</scope>
</reference>
<dbReference type="EMBL" id="UYYB01130867">
    <property type="protein sequence ID" value="VDM84531.1"/>
    <property type="molecule type" value="Genomic_DNA"/>
</dbReference>
<evidence type="ECO:0000313" key="1">
    <source>
        <dbReference type="EMBL" id="VDM84531.1"/>
    </source>
</evidence>
<gene>
    <name evidence="1" type="ORF">SVUK_LOCUS19529</name>
</gene>
<sequence length="137" mass="15665">MISICNEHDSVVIFFKMQKGLHQPGVEPGSVPWEGTMIPLHHWIGTEPDVPSQKEEEEIAFVRKVDLLEAILGFVGKYDAGLKKTLLLQNYQIAKYLHQLRMKPGSIPDKLFFIKLHPSSQVTETDRSNSPFDYFLL</sequence>
<keyword evidence="2" id="KW-1185">Reference proteome</keyword>
<protein>
    <submittedName>
        <fullName evidence="1">Uncharacterized protein</fullName>
    </submittedName>
</protein>
<dbReference type="Proteomes" id="UP000270094">
    <property type="component" value="Unassembled WGS sequence"/>
</dbReference>